<accession>A0A212BZE0</accession>
<organism evidence="5 6">
    <name type="scientific">Cervus elaphus hippelaphus</name>
    <name type="common">European red deer</name>
    <dbReference type="NCBI Taxonomy" id="46360"/>
    <lineage>
        <taxon>Eukaryota</taxon>
        <taxon>Metazoa</taxon>
        <taxon>Chordata</taxon>
        <taxon>Craniata</taxon>
        <taxon>Vertebrata</taxon>
        <taxon>Euteleostomi</taxon>
        <taxon>Mammalia</taxon>
        <taxon>Eutheria</taxon>
        <taxon>Laurasiatheria</taxon>
        <taxon>Artiodactyla</taxon>
        <taxon>Ruminantia</taxon>
        <taxon>Pecora</taxon>
        <taxon>Cervidae</taxon>
        <taxon>Cervinae</taxon>
        <taxon>Cervus</taxon>
    </lineage>
</organism>
<dbReference type="Pfam" id="PF00621">
    <property type="entry name" value="RhoGEF"/>
    <property type="match status" value="1"/>
</dbReference>
<dbReference type="Gene3D" id="1.20.900.10">
    <property type="entry name" value="Dbl homology (DH) domain"/>
    <property type="match status" value="1"/>
</dbReference>
<dbReference type="GO" id="GO:0005737">
    <property type="term" value="C:cytoplasm"/>
    <property type="evidence" value="ECO:0007669"/>
    <property type="project" value="UniProtKB-SubCell"/>
</dbReference>
<proteinExistence type="predicted"/>
<dbReference type="GO" id="GO:0005085">
    <property type="term" value="F:guanyl-nucleotide exchange factor activity"/>
    <property type="evidence" value="ECO:0007669"/>
    <property type="project" value="UniProtKB-KW"/>
</dbReference>
<dbReference type="AlphaFoldDB" id="A0A212BZE0"/>
<evidence type="ECO:0000256" key="3">
    <source>
        <dbReference type="ARBA" id="ARBA00022658"/>
    </source>
</evidence>
<comment type="subcellular location">
    <subcellularLocation>
        <location evidence="1">Cytoplasm</location>
    </subcellularLocation>
</comment>
<evidence type="ECO:0000256" key="2">
    <source>
        <dbReference type="ARBA" id="ARBA00022490"/>
    </source>
</evidence>
<dbReference type="SMART" id="SM00325">
    <property type="entry name" value="RhoGEF"/>
    <property type="match status" value="1"/>
</dbReference>
<dbReference type="SUPFAM" id="SSF48065">
    <property type="entry name" value="DBL homology domain (DH-domain)"/>
    <property type="match status" value="1"/>
</dbReference>
<evidence type="ECO:0000259" key="4">
    <source>
        <dbReference type="PROSITE" id="PS50010"/>
    </source>
</evidence>
<protein>
    <recommendedName>
        <fullName evidence="4">DH domain-containing protein</fullName>
    </recommendedName>
</protein>
<dbReference type="PANTHER" id="PTHR47544:SF4">
    <property type="entry name" value="RHO GUANINE NUCLEOTIDE EXCHANGE FACTOR 9"/>
    <property type="match status" value="1"/>
</dbReference>
<dbReference type="InterPro" id="IPR000219">
    <property type="entry name" value="DH_dom"/>
</dbReference>
<reference evidence="5 6" key="1">
    <citation type="journal article" date="2018" name="Mol. Genet. Genomics">
        <title>The red deer Cervus elaphus genome CerEla1.0: sequencing, annotating, genes, and chromosomes.</title>
        <authorList>
            <person name="Bana N.A."/>
            <person name="Nyiri A."/>
            <person name="Nagy J."/>
            <person name="Frank K."/>
            <person name="Nagy T."/>
            <person name="Steger V."/>
            <person name="Schiller M."/>
            <person name="Lakatos P."/>
            <person name="Sugar L."/>
            <person name="Horn P."/>
            <person name="Barta E."/>
            <person name="Orosz L."/>
        </authorList>
    </citation>
    <scope>NUCLEOTIDE SEQUENCE [LARGE SCALE GENOMIC DNA]</scope>
    <source>
        <strain evidence="5">Hungarian</strain>
    </source>
</reference>
<keyword evidence="3" id="KW-0344">Guanine-nucleotide releasing factor</keyword>
<evidence type="ECO:0000313" key="5">
    <source>
        <dbReference type="EMBL" id="OWJ99120.1"/>
    </source>
</evidence>
<name>A0A212BZE0_CEREH</name>
<dbReference type="PANTHER" id="PTHR47544">
    <property type="entry name" value="RHO GUANINE NUCLEOTIDE EXCHANGE FACTOR 4"/>
    <property type="match status" value="1"/>
</dbReference>
<dbReference type="InterPro" id="IPR035899">
    <property type="entry name" value="DBL_dom_sf"/>
</dbReference>
<dbReference type="OrthoDB" id="660555at2759"/>
<gene>
    <name evidence="5" type="ORF">Celaphus_00009990</name>
</gene>
<comment type="caution">
    <text evidence="5">The sequence shown here is derived from an EMBL/GenBank/DDBJ whole genome shotgun (WGS) entry which is preliminary data.</text>
</comment>
<evidence type="ECO:0000313" key="6">
    <source>
        <dbReference type="Proteomes" id="UP000242450"/>
    </source>
</evidence>
<sequence>MRANVINEIMSTERHYIKHLKDICEGYLKQCRKRRDMFSDEQLKVIFGNIEDIYRFQMGFVRDLEKQYNNDDPHLSEIGPCFLEHVSIFPFGEGFERRLESMQGVSELSGSAQLLCPTVVDGFLSDLDVHPLATV</sequence>
<evidence type="ECO:0000256" key="1">
    <source>
        <dbReference type="ARBA" id="ARBA00004496"/>
    </source>
</evidence>
<dbReference type="EMBL" id="MKHE01000034">
    <property type="protein sequence ID" value="OWJ99120.1"/>
    <property type="molecule type" value="Genomic_DNA"/>
</dbReference>
<dbReference type="Proteomes" id="UP000242450">
    <property type="component" value="Chromosome X"/>
</dbReference>
<keyword evidence="6" id="KW-1185">Reference proteome</keyword>
<keyword evidence="2" id="KW-0963">Cytoplasm</keyword>
<dbReference type="PROSITE" id="PS50010">
    <property type="entry name" value="DH_2"/>
    <property type="match status" value="1"/>
</dbReference>
<feature type="domain" description="DH" evidence="4">
    <location>
        <begin position="1"/>
        <end position="85"/>
    </location>
</feature>